<dbReference type="AlphaFoldDB" id="A0A0E9T4Y5"/>
<evidence type="ECO:0000313" key="1">
    <source>
        <dbReference type="EMBL" id="JAH48684.1"/>
    </source>
</evidence>
<organism evidence="1">
    <name type="scientific">Anguilla anguilla</name>
    <name type="common">European freshwater eel</name>
    <name type="synonym">Muraena anguilla</name>
    <dbReference type="NCBI Taxonomy" id="7936"/>
    <lineage>
        <taxon>Eukaryota</taxon>
        <taxon>Metazoa</taxon>
        <taxon>Chordata</taxon>
        <taxon>Craniata</taxon>
        <taxon>Vertebrata</taxon>
        <taxon>Euteleostomi</taxon>
        <taxon>Actinopterygii</taxon>
        <taxon>Neopterygii</taxon>
        <taxon>Teleostei</taxon>
        <taxon>Anguilliformes</taxon>
        <taxon>Anguillidae</taxon>
        <taxon>Anguilla</taxon>
    </lineage>
</organism>
<sequence length="18" mass="2101">MLPLQLYLIISALHSWCV</sequence>
<accession>A0A0E9T4Y5</accession>
<protein>
    <submittedName>
        <fullName evidence="1">Uncharacterized protein</fullName>
    </submittedName>
</protein>
<name>A0A0E9T4Y5_ANGAN</name>
<reference evidence="1" key="2">
    <citation type="journal article" date="2015" name="Fish Shellfish Immunol.">
        <title>Early steps in the European eel (Anguilla anguilla)-Vibrio vulnificus interaction in the gills: Role of the RtxA13 toxin.</title>
        <authorList>
            <person name="Callol A."/>
            <person name="Pajuelo D."/>
            <person name="Ebbesson L."/>
            <person name="Teles M."/>
            <person name="MacKenzie S."/>
            <person name="Amaro C."/>
        </authorList>
    </citation>
    <scope>NUCLEOTIDE SEQUENCE</scope>
</reference>
<dbReference type="EMBL" id="GBXM01059893">
    <property type="protein sequence ID" value="JAH48684.1"/>
    <property type="molecule type" value="Transcribed_RNA"/>
</dbReference>
<proteinExistence type="predicted"/>
<reference evidence="1" key="1">
    <citation type="submission" date="2014-11" db="EMBL/GenBank/DDBJ databases">
        <authorList>
            <person name="Amaro Gonzalez C."/>
        </authorList>
    </citation>
    <scope>NUCLEOTIDE SEQUENCE</scope>
</reference>